<protein>
    <submittedName>
        <fullName evidence="1">Uncharacterized protein</fullName>
    </submittedName>
</protein>
<dbReference type="AlphaFoldDB" id="A0A0E9S3V1"/>
<reference evidence="1" key="2">
    <citation type="journal article" date="2015" name="Fish Shellfish Immunol.">
        <title>Early steps in the European eel (Anguilla anguilla)-Vibrio vulnificus interaction in the gills: Role of the RtxA13 toxin.</title>
        <authorList>
            <person name="Callol A."/>
            <person name="Pajuelo D."/>
            <person name="Ebbesson L."/>
            <person name="Teles M."/>
            <person name="MacKenzie S."/>
            <person name="Amaro C."/>
        </authorList>
    </citation>
    <scope>NUCLEOTIDE SEQUENCE</scope>
</reference>
<name>A0A0E9S3V1_ANGAN</name>
<evidence type="ECO:0000313" key="1">
    <source>
        <dbReference type="EMBL" id="JAH36109.1"/>
    </source>
</evidence>
<organism evidence="1">
    <name type="scientific">Anguilla anguilla</name>
    <name type="common">European freshwater eel</name>
    <name type="synonym">Muraena anguilla</name>
    <dbReference type="NCBI Taxonomy" id="7936"/>
    <lineage>
        <taxon>Eukaryota</taxon>
        <taxon>Metazoa</taxon>
        <taxon>Chordata</taxon>
        <taxon>Craniata</taxon>
        <taxon>Vertebrata</taxon>
        <taxon>Euteleostomi</taxon>
        <taxon>Actinopterygii</taxon>
        <taxon>Neopterygii</taxon>
        <taxon>Teleostei</taxon>
        <taxon>Anguilliformes</taxon>
        <taxon>Anguillidae</taxon>
        <taxon>Anguilla</taxon>
    </lineage>
</organism>
<sequence length="23" mass="2796">MLHLSLLQVWRDRSRCRALQQGE</sequence>
<accession>A0A0E9S3V1</accession>
<proteinExistence type="predicted"/>
<reference evidence="1" key="1">
    <citation type="submission" date="2014-11" db="EMBL/GenBank/DDBJ databases">
        <authorList>
            <person name="Amaro Gonzalez C."/>
        </authorList>
    </citation>
    <scope>NUCLEOTIDE SEQUENCE</scope>
</reference>
<dbReference type="EMBL" id="GBXM01072468">
    <property type="protein sequence ID" value="JAH36109.1"/>
    <property type="molecule type" value="Transcribed_RNA"/>
</dbReference>